<evidence type="ECO:0000259" key="2">
    <source>
        <dbReference type="Pfam" id="PF13439"/>
    </source>
</evidence>
<gene>
    <name evidence="3" type="ORF">H8730_01115</name>
</gene>
<protein>
    <submittedName>
        <fullName evidence="3">Glycosyltransferase</fullName>
    </submittedName>
</protein>
<keyword evidence="4" id="KW-1185">Reference proteome</keyword>
<feature type="domain" description="Glycosyltransferase subfamily 4-like N-terminal" evidence="2">
    <location>
        <begin position="15"/>
        <end position="181"/>
    </location>
</feature>
<dbReference type="PANTHER" id="PTHR45947">
    <property type="entry name" value="SULFOQUINOVOSYL TRANSFERASE SQD2"/>
    <property type="match status" value="1"/>
</dbReference>
<evidence type="ECO:0000313" key="4">
    <source>
        <dbReference type="Proteomes" id="UP000657006"/>
    </source>
</evidence>
<dbReference type="InterPro" id="IPR001296">
    <property type="entry name" value="Glyco_trans_1"/>
</dbReference>
<dbReference type="GO" id="GO:0016757">
    <property type="term" value="F:glycosyltransferase activity"/>
    <property type="evidence" value="ECO:0007669"/>
    <property type="project" value="InterPro"/>
</dbReference>
<evidence type="ECO:0000259" key="1">
    <source>
        <dbReference type="Pfam" id="PF00534"/>
    </source>
</evidence>
<dbReference type="EMBL" id="JACRSQ010000001">
    <property type="protein sequence ID" value="MBC8542150.1"/>
    <property type="molecule type" value="Genomic_DNA"/>
</dbReference>
<dbReference type="AlphaFoldDB" id="A0A926I0F6"/>
<feature type="domain" description="Glycosyl transferase family 1" evidence="1">
    <location>
        <begin position="189"/>
        <end position="343"/>
    </location>
</feature>
<dbReference type="PANTHER" id="PTHR45947:SF3">
    <property type="entry name" value="SULFOQUINOVOSYL TRANSFERASE SQD2"/>
    <property type="match status" value="1"/>
</dbReference>
<evidence type="ECO:0000313" key="3">
    <source>
        <dbReference type="EMBL" id="MBC8542150.1"/>
    </source>
</evidence>
<comment type="caution">
    <text evidence="3">The sequence shown here is derived from an EMBL/GenBank/DDBJ whole genome shotgun (WGS) entry which is preliminary data.</text>
</comment>
<dbReference type="InterPro" id="IPR028098">
    <property type="entry name" value="Glyco_trans_4-like_N"/>
</dbReference>
<proteinExistence type="predicted"/>
<dbReference type="SUPFAM" id="SSF53756">
    <property type="entry name" value="UDP-Glycosyltransferase/glycogen phosphorylase"/>
    <property type="match status" value="1"/>
</dbReference>
<dbReference type="InterPro" id="IPR050194">
    <property type="entry name" value="Glycosyltransferase_grp1"/>
</dbReference>
<reference evidence="3" key="1">
    <citation type="submission" date="2020-08" db="EMBL/GenBank/DDBJ databases">
        <title>Genome public.</title>
        <authorList>
            <person name="Liu C."/>
            <person name="Sun Q."/>
        </authorList>
    </citation>
    <scope>NUCLEOTIDE SEQUENCE</scope>
    <source>
        <strain evidence="3">NSJ-32</strain>
    </source>
</reference>
<sequence length="378" mass="43339">MVIVLVIDRYDQLNNGTTMTAYRFAKMLEKRGHEVRVVAVGDPSVNPYAVQEFKSPVSPIAHSQGFLFAKPDKAVFKKAFAGADLVHFLLPLPFEKSAYKYLRQMDIPMSAAFHLQPENITFITHTDWCPALARGIYKFFNWYFYQYFTHIHCPSRFIADQLKINGYAAKTHVISNGVDDDFVPATKRQKHQDGLFHILMIGRLSPEKRQKVLIDAIRHSKFADKIQLHLAGNGPCKKKLMEQGKELKHQPTFGFYSKEELIQLIHACDLYVHASVIEIEAISCMEAFSCGLVPVICDSDRSATPQFAIDDRSLFKPDDSKDLAQKIDYWITHPMERERMSKEYASQGDRYRVEQSILEAEKMFQEVITEHAAAKARQ</sequence>
<organism evidence="3 4">
    <name type="scientific">Bianquea renquensis</name>
    <dbReference type="NCBI Taxonomy" id="2763661"/>
    <lineage>
        <taxon>Bacteria</taxon>
        <taxon>Bacillati</taxon>
        <taxon>Bacillota</taxon>
        <taxon>Clostridia</taxon>
        <taxon>Eubacteriales</taxon>
        <taxon>Bianqueaceae</taxon>
        <taxon>Bianquea</taxon>
    </lineage>
</organism>
<dbReference type="Pfam" id="PF00534">
    <property type="entry name" value="Glycos_transf_1"/>
    <property type="match status" value="1"/>
</dbReference>
<dbReference type="Gene3D" id="3.40.50.2000">
    <property type="entry name" value="Glycogen Phosphorylase B"/>
    <property type="match status" value="2"/>
</dbReference>
<name>A0A926I0F6_9FIRM</name>
<dbReference type="Pfam" id="PF13439">
    <property type="entry name" value="Glyco_transf_4"/>
    <property type="match status" value="1"/>
</dbReference>
<dbReference type="RefSeq" id="WP_249289165.1">
    <property type="nucleotide sequence ID" value="NZ_JACRSQ010000001.1"/>
</dbReference>
<dbReference type="Proteomes" id="UP000657006">
    <property type="component" value="Unassembled WGS sequence"/>
</dbReference>
<accession>A0A926I0F6</accession>